<feature type="non-terminal residue" evidence="2">
    <location>
        <position position="69"/>
    </location>
</feature>
<name>A0AA38FQI5_TAXCH</name>
<evidence type="ECO:0000313" key="3">
    <source>
        <dbReference type="Proteomes" id="UP000824469"/>
    </source>
</evidence>
<protein>
    <submittedName>
        <fullName evidence="2">Uncharacterized protein</fullName>
    </submittedName>
</protein>
<sequence length="69" mass="7806">VVDEESDEDNDKKANRIDKGKKGFKRFDNKKNFKNIFYSKEESCSSKTSNDSGVSDYDSKSENGDVGDE</sequence>
<dbReference type="EMBL" id="JAHRHJ020000007">
    <property type="protein sequence ID" value="KAH9308439.1"/>
    <property type="molecule type" value="Genomic_DNA"/>
</dbReference>
<reference evidence="2 3" key="1">
    <citation type="journal article" date="2021" name="Nat. Plants">
        <title>The Taxus genome provides insights into paclitaxel biosynthesis.</title>
        <authorList>
            <person name="Xiong X."/>
            <person name="Gou J."/>
            <person name="Liao Q."/>
            <person name="Li Y."/>
            <person name="Zhou Q."/>
            <person name="Bi G."/>
            <person name="Li C."/>
            <person name="Du R."/>
            <person name="Wang X."/>
            <person name="Sun T."/>
            <person name="Guo L."/>
            <person name="Liang H."/>
            <person name="Lu P."/>
            <person name="Wu Y."/>
            <person name="Zhang Z."/>
            <person name="Ro D.K."/>
            <person name="Shang Y."/>
            <person name="Huang S."/>
            <person name="Yan J."/>
        </authorList>
    </citation>
    <scope>NUCLEOTIDE SEQUENCE [LARGE SCALE GENOMIC DNA]</scope>
    <source>
        <strain evidence="2">Ta-2019</strain>
    </source>
</reference>
<dbReference type="Proteomes" id="UP000824469">
    <property type="component" value="Unassembled WGS sequence"/>
</dbReference>
<dbReference type="AlphaFoldDB" id="A0AA38FQI5"/>
<accession>A0AA38FQI5</accession>
<feature type="non-terminal residue" evidence="2">
    <location>
        <position position="1"/>
    </location>
</feature>
<evidence type="ECO:0000313" key="2">
    <source>
        <dbReference type="EMBL" id="KAH9308439.1"/>
    </source>
</evidence>
<keyword evidence="3" id="KW-1185">Reference proteome</keyword>
<feature type="region of interest" description="Disordered" evidence="1">
    <location>
        <begin position="41"/>
        <end position="69"/>
    </location>
</feature>
<proteinExistence type="predicted"/>
<evidence type="ECO:0000256" key="1">
    <source>
        <dbReference type="SAM" id="MobiDB-lite"/>
    </source>
</evidence>
<organism evidence="2 3">
    <name type="scientific">Taxus chinensis</name>
    <name type="common">Chinese yew</name>
    <name type="synonym">Taxus wallichiana var. chinensis</name>
    <dbReference type="NCBI Taxonomy" id="29808"/>
    <lineage>
        <taxon>Eukaryota</taxon>
        <taxon>Viridiplantae</taxon>
        <taxon>Streptophyta</taxon>
        <taxon>Embryophyta</taxon>
        <taxon>Tracheophyta</taxon>
        <taxon>Spermatophyta</taxon>
        <taxon>Pinopsida</taxon>
        <taxon>Pinidae</taxon>
        <taxon>Conifers II</taxon>
        <taxon>Cupressales</taxon>
        <taxon>Taxaceae</taxon>
        <taxon>Taxus</taxon>
    </lineage>
</organism>
<gene>
    <name evidence="2" type="ORF">KI387_036350</name>
</gene>
<comment type="caution">
    <text evidence="2">The sequence shown here is derived from an EMBL/GenBank/DDBJ whole genome shotgun (WGS) entry which is preliminary data.</text>
</comment>